<sequence length="154" mass="17591">MIDNTEIITTKKGRSTFKYTAFDLACAEKMHERIVAVIPYADTPNFESWADTLRKMRLIDKRPAAEIGSVFRWANQDDFWQTNILSPAKLRKHFARLHKLMVQDAAKQQQPRRTRDIPLQESLTDCSWATGLVDTSTSEAPAIEHSADTSLEKP</sequence>
<dbReference type="EMBL" id="MDLC01000012">
    <property type="protein sequence ID" value="ODS24191.1"/>
    <property type="molecule type" value="Genomic_DNA"/>
</dbReference>
<comment type="caution">
    <text evidence="1">The sequence shown here is derived from an EMBL/GenBank/DDBJ whole genome shotgun (WGS) entry which is preliminary data.</text>
</comment>
<evidence type="ECO:0000313" key="2">
    <source>
        <dbReference type="Proteomes" id="UP000242502"/>
    </source>
</evidence>
<reference evidence="1 2" key="1">
    <citation type="journal article" date="2016" name="Appl. Environ. Microbiol.">
        <title>Lack of Overt Genome Reduction in the Bryostatin-Producing Bryozoan Symbiont "Candidatus Endobugula sertula".</title>
        <authorList>
            <person name="Miller I.J."/>
            <person name="Vanee N."/>
            <person name="Fong S.S."/>
            <person name="Lim-Fong G.E."/>
            <person name="Kwan J.C."/>
        </authorList>
    </citation>
    <scope>NUCLEOTIDE SEQUENCE [LARGE SCALE GENOMIC DNA]</scope>
    <source>
        <strain evidence="1">AB1-4</strain>
    </source>
</reference>
<protein>
    <submittedName>
        <fullName evidence="1">Uncharacterized protein</fullName>
    </submittedName>
</protein>
<accession>A0A1D2QRI0</accession>
<gene>
    <name evidence="1" type="ORF">AB835_04745</name>
</gene>
<dbReference type="AlphaFoldDB" id="A0A1D2QRI0"/>
<dbReference type="STRING" id="62101.AB835_04745"/>
<dbReference type="Proteomes" id="UP000242502">
    <property type="component" value="Unassembled WGS sequence"/>
</dbReference>
<evidence type="ECO:0000313" key="1">
    <source>
        <dbReference type="EMBL" id="ODS24191.1"/>
    </source>
</evidence>
<proteinExistence type="predicted"/>
<organism evidence="1 2">
    <name type="scientific">Candidatus Endobugula sertula</name>
    <name type="common">Bugula neritina bacterial symbiont</name>
    <dbReference type="NCBI Taxonomy" id="62101"/>
    <lineage>
        <taxon>Bacteria</taxon>
        <taxon>Pseudomonadati</taxon>
        <taxon>Pseudomonadota</taxon>
        <taxon>Gammaproteobacteria</taxon>
        <taxon>Cellvibrionales</taxon>
        <taxon>Cellvibrionaceae</taxon>
        <taxon>Candidatus Endobugula</taxon>
    </lineage>
</organism>
<name>A0A1D2QRI0_9GAMM</name>